<dbReference type="PANTHER" id="PTHR45947:SF3">
    <property type="entry name" value="SULFOQUINOVOSYL TRANSFERASE SQD2"/>
    <property type="match status" value="1"/>
</dbReference>
<organism evidence="2">
    <name type="scientific">Klebsiella sp. 1702/49</name>
    <dbReference type="NCBI Taxonomy" id="1497800"/>
    <lineage>
        <taxon>Bacteria</taxon>
        <taxon>Pseudomonadati</taxon>
        <taxon>Pseudomonadota</taxon>
        <taxon>Gammaproteobacteria</taxon>
        <taxon>Enterobacterales</taxon>
        <taxon>Enterobacteriaceae</taxon>
        <taxon>Klebsiella/Raoultella group</taxon>
        <taxon>Klebsiella</taxon>
    </lineage>
</organism>
<dbReference type="Pfam" id="PF13439">
    <property type="entry name" value="Glyco_transf_4"/>
    <property type="match status" value="1"/>
</dbReference>
<protein>
    <submittedName>
        <fullName evidence="2">Glycosyl transferase</fullName>
    </submittedName>
</protein>
<evidence type="ECO:0000259" key="1">
    <source>
        <dbReference type="Pfam" id="PF13439"/>
    </source>
</evidence>
<reference evidence="2" key="1">
    <citation type="submission" date="2014-04" db="EMBL/GenBank/DDBJ databases">
        <authorList>
            <person name="Harrison E."/>
        </authorList>
    </citation>
    <scope>NUCLEOTIDE SEQUENCE</scope>
    <source>
        <strain evidence="2">1702/49</strain>
    </source>
</reference>
<accession>A0A0P0YQF5</accession>
<keyword evidence="2" id="KW-0808">Transferase</keyword>
<proteinExistence type="predicted"/>
<feature type="domain" description="Glycosyltransferase subfamily 4-like N-terminal" evidence="1">
    <location>
        <begin position="27"/>
        <end position="219"/>
    </location>
</feature>
<reference evidence="2" key="2">
    <citation type="journal article" date="2015" name="Sci. Rep.">
        <title>Genetic analysis of capsular polysaccharide synthesis gene clusters in 79 capsular types of Klebsiella spp.</title>
        <authorList>
            <person name="Pan Y.J."/>
            <person name="Lin T.L."/>
            <person name="Chen C.T."/>
            <person name="Chen Y.Y."/>
            <person name="Hsieh P.F."/>
            <person name="Hsu C.R."/>
            <person name="Wu M.C."/>
            <person name="Wang J.T."/>
        </authorList>
    </citation>
    <scope>NUCLEOTIDE SEQUENCE</scope>
    <source>
        <strain evidence="2">1702/49</strain>
    </source>
</reference>
<name>A0A0P0YQF5_9ENTR</name>
<dbReference type="SUPFAM" id="SSF53756">
    <property type="entry name" value="UDP-Glycosyltransferase/glycogen phosphorylase"/>
    <property type="match status" value="1"/>
</dbReference>
<gene>
    <name evidence="2" type="primary">wcuD</name>
</gene>
<dbReference type="InterPro" id="IPR050194">
    <property type="entry name" value="Glycosyltransferase_grp1"/>
</dbReference>
<dbReference type="CDD" id="cd03823">
    <property type="entry name" value="GT4_ExpE7-like"/>
    <property type="match status" value="1"/>
</dbReference>
<dbReference type="Pfam" id="PF13692">
    <property type="entry name" value="Glyco_trans_1_4"/>
    <property type="match status" value="1"/>
</dbReference>
<dbReference type="Gene3D" id="3.40.50.2000">
    <property type="entry name" value="Glycogen Phosphorylase B"/>
    <property type="match status" value="2"/>
</dbReference>
<dbReference type="AlphaFoldDB" id="A0A0P0YQF5"/>
<evidence type="ECO:0000313" key="2">
    <source>
        <dbReference type="EMBL" id="BAT23413.1"/>
    </source>
</evidence>
<dbReference type="InterPro" id="IPR028098">
    <property type="entry name" value="Glyco_trans_4-like_N"/>
</dbReference>
<dbReference type="EMBL" id="AB924560">
    <property type="protein sequence ID" value="BAT23413.1"/>
    <property type="molecule type" value="Genomic_DNA"/>
</dbReference>
<sequence length="393" mass="45255">MVDSNFNESDLFMRIMILNSLYYPYRVGGAEISVQLLAEQLVKLENEVKVITLHDKKEIKTDFVNGVEVTYLPLKNIYWGFPNTTTSKFKKAIWHFIDCYNFEMKKMVSVQIAQFKPDIVHTNNICGFSVSAWDAVKKAKVKLVHTSRDYYLFHPNSTLFKSGKVMSPSSLSVLFWSWFKKIKSNKVDNYIGISKYITNLHKDCGFFKKATSDFIYNSVTPYVPKKNESDKIRIGFIGRLSVEKGFDVYCKVARQYKDVNELKFYAAGNFQAGNDSNLLKKDAIENSVEVLGYMDLAEFLELVDIVILPLKWNEPFGRTVVECALAGKYVITTSMGAMIELAQIMPNVAIINDIEHELDIFQRYTLHQDLADDVKQLFDPDNIAKQYINHYKK</sequence>
<dbReference type="GO" id="GO:0016757">
    <property type="term" value="F:glycosyltransferase activity"/>
    <property type="evidence" value="ECO:0007669"/>
    <property type="project" value="TreeGrafter"/>
</dbReference>
<dbReference type="PANTHER" id="PTHR45947">
    <property type="entry name" value="SULFOQUINOVOSYL TRANSFERASE SQD2"/>
    <property type="match status" value="1"/>
</dbReference>